<keyword evidence="3" id="KW-1185">Reference proteome</keyword>
<reference evidence="3" key="1">
    <citation type="journal article" date="2016" name="Nat. Commun.">
        <title>The channel catfish genome sequence provides insights into the evolution of scale formation in teleosts.</title>
        <authorList>
            <person name="Liu Z."/>
            <person name="Liu S."/>
            <person name="Yao J."/>
            <person name="Bao L."/>
            <person name="Zhang J."/>
            <person name="Li Y."/>
            <person name="Jiang C."/>
            <person name="Sun L."/>
            <person name="Wang R."/>
            <person name="Zhang Y."/>
            <person name="Zhou T."/>
            <person name="Zeng Q."/>
            <person name="Fu Q."/>
            <person name="Gao S."/>
            <person name="Li N."/>
            <person name="Koren S."/>
            <person name="Jiang Y."/>
            <person name="Zimin A."/>
            <person name="Xu P."/>
            <person name="Phillippy A.M."/>
            <person name="Geng X."/>
            <person name="Song L."/>
            <person name="Sun F."/>
            <person name="Li C."/>
            <person name="Wang X."/>
            <person name="Chen A."/>
            <person name="Jin Y."/>
            <person name="Yuan Z."/>
            <person name="Yang Y."/>
            <person name="Tan S."/>
            <person name="Peatman E."/>
            <person name="Lu J."/>
            <person name="Qin Z."/>
            <person name="Dunham R."/>
            <person name="Li Z."/>
            <person name="Sonstegard T."/>
            <person name="Feng J."/>
            <person name="Danzmann R.G."/>
            <person name="Schroeder S."/>
            <person name="Scheffler B."/>
            <person name="Duke M.V."/>
            <person name="Ballard L."/>
            <person name="Kucuktas H."/>
            <person name="Kaltenboeck L."/>
            <person name="Liu H."/>
            <person name="Armbruster J."/>
            <person name="Xie Y."/>
            <person name="Kirby M.L."/>
            <person name="Tian Y."/>
            <person name="Flanagan M.E."/>
            <person name="Mu W."/>
            <person name="Waldbieser G.C."/>
        </authorList>
    </citation>
    <scope>NUCLEOTIDE SEQUENCE [LARGE SCALE GENOMIC DNA]</scope>
    <source>
        <strain evidence="3">SDA103</strain>
    </source>
</reference>
<dbReference type="GO" id="GO:0031410">
    <property type="term" value="C:cytoplasmic vesicle"/>
    <property type="evidence" value="ECO:0007669"/>
    <property type="project" value="TreeGrafter"/>
</dbReference>
<dbReference type="PROSITE" id="PS50826">
    <property type="entry name" value="RUN"/>
    <property type="match status" value="1"/>
</dbReference>
<accession>A0A9F7RSL4</accession>
<dbReference type="InterPro" id="IPR004012">
    <property type="entry name" value="Run_dom"/>
</dbReference>
<dbReference type="PANTHER" id="PTHR15591">
    <property type="entry name" value="RUN AND SH3 DOMAIN CONTAINING"/>
    <property type="match status" value="1"/>
</dbReference>
<dbReference type="KEGG" id="ipu:128628677"/>
<organism evidence="3 4">
    <name type="scientific">Ictalurus punctatus</name>
    <name type="common">Channel catfish</name>
    <name type="synonym">Silurus punctatus</name>
    <dbReference type="NCBI Taxonomy" id="7998"/>
    <lineage>
        <taxon>Eukaryota</taxon>
        <taxon>Metazoa</taxon>
        <taxon>Chordata</taxon>
        <taxon>Craniata</taxon>
        <taxon>Vertebrata</taxon>
        <taxon>Euteleostomi</taxon>
        <taxon>Actinopterygii</taxon>
        <taxon>Neopterygii</taxon>
        <taxon>Teleostei</taxon>
        <taxon>Ostariophysi</taxon>
        <taxon>Siluriformes</taxon>
        <taxon>Ictaluridae</taxon>
        <taxon>Ictalurus</taxon>
    </lineage>
</organism>
<dbReference type="SMART" id="SM00593">
    <property type="entry name" value="RUN"/>
    <property type="match status" value="1"/>
</dbReference>
<evidence type="ECO:0000313" key="3">
    <source>
        <dbReference type="Proteomes" id="UP000221080"/>
    </source>
</evidence>
<dbReference type="RefSeq" id="XP_053543043.1">
    <property type="nucleotide sequence ID" value="XM_053687068.1"/>
</dbReference>
<feature type="domain" description="RUN" evidence="2">
    <location>
        <begin position="231"/>
        <end position="376"/>
    </location>
</feature>
<sequence>MTSAKIQNPKAMNTPVLHEYLRAGITNHELARYKKSERSPSMVKNSKEDPTCSWFSQNISPVQRKAPSGQNVTLITSKTEKESGRSGSSETAGIPPMGVPESCQEVAHDTKPQRPTSLPIQPFVLQPPSGKQSSKALGSLINHYVSCYPCTGFLVKEQHQHGDSSSLADRPPEEFCSSPDACTKFLPIDLLQRKDMLKSLSVAVDLITAHFGSCTDPDEKFRLGNSSLCPRISQLVLDQLCPAFRNILQDGLRPFKLDLIVGRRSNKPWSVVEASTQPGPSTRMLHSLVSVVKKCSKLTNHSMRLNAFFLGLLNLSALESWFWHLRTCVDVIAEYYHPWAFLALSQDPACKSLFQELLLLLQPLSELPFDLHLLSESRLQRRQEQTQPPVRQSRFLALSGCSFLKTPNRQNSEGQPERSKLKEKREPCAPSQTEIRTSCSTNIHKILQDCAVTVSKHSTREPEQKSVCSKKRHAGWWLNQTPIPERLMEADCAYPVPHVQNNEALVGNEDRRREEFSIRTDEVKPPKELRWTRLFGSGIGSPVPVEKAQRSIKQNQRIRPPSEWLQLGASKMDQLAQSVWSSETSRTLCRLQQRPKLMQ</sequence>
<proteinExistence type="predicted"/>
<dbReference type="PANTHER" id="PTHR15591:SF14">
    <property type="entry name" value="AP-4 COMPLEX ACCESSORY SUBUNIT RUSC2"/>
    <property type="match status" value="1"/>
</dbReference>
<feature type="compositionally biased region" description="Basic and acidic residues" evidence="1">
    <location>
        <begin position="415"/>
        <end position="427"/>
    </location>
</feature>
<dbReference type="Gene3D" id="1.20.58.900">
    <property type="match status" value="1"/>
</dbReference>
<evidence type="ECO:0000256" key="1">
    <source>
        <dbReference type="SAM" id="MobiDB-lite"/>
    </source>
</evidence>
<dbReference type="OrthoDB" id="9884296at2759"/>
<protein>
    <submittedName>
        <fullName evidence="4">AP-4 complex accessory subunit RUSC2</fullName>
    </submittedName>
</protein>
<dbReference type="InterPro" id="IPR047343">
    <property type="entry name" value="RUSC1_2"/>
</dbReference>
<dbReference type="InterPro" id="IPR037213">
    <property type="entry name" value="Run_dom_sf"/>
</dbReference>
<evidence type="ECO:0000259" key="2">
    <source>
        <dbReference type="PROSITE" id="PS50826"/>
    </source>
</evidence>
<dbReference type="SUPFAM" id="SSF140741">
    <property type="entry name" value="RUN domain-like"/>
    <property type="match status" value="1"/>
</dbReference>
<dbReference type="Proteomes" id="UP000221080">
    <property type="component" value="Chromosome 16"/>
</dbReference>
<dbReference type="GeneID" id="128628677"/>
<reference evidence="4" key="2">
    <citation type="submission" date="2025-08" db="UniProtKB">
        <authorList>
            <consortium name="RefSeq"/>
        </authorList>
    </citation>
    <scope>IDENTIFICATION</scope>
    <source>
        <tissue evidence="4">Blood</tissue>
    </source>
</reference>
<name>A0A9F7RSL4_ICTPU</name>
<feature type="region of interest" description="Disordered" evidence="1">
    <location>
        <begin position="78"/>
        <end position="98"/>
    </location>
</feature>
<gene>
    <name evidence="4" type="primary">LOC128628677</name>
</gene>
<dbReference type="AlphaFoldDB" id="A0A9F7RSL4"/>
<evidence type="ECO:0000313" key="4">
    <source>
        <dbReference type="RefSeq" id="XP_053543043.1"/>
    </source>
</evidence>
<feature type="compositionally biased region" description="Polar residues" evidence="1">
    <location>
        <begin position="405"/>
        <end position="414"/>
    </location>
</feature>
<feature type="region of interest" description="Disordered" evidence="1">
    <location>
        <begin position="405"/>
        <end position="433"/>
    </location>
</feature>
<dbReference type="Pfam" id="PF02759">
    <property type="entry name" value="RUN"/>
    <property type="match status" value="1"/>
</dbReference>